<feature type="domain" description="Fibronectin type-III" evidence="3">
    <location>
        <begin position="1360"/>
        <end position="1451"/>
    </location>
</feature>
<feature type="domain" description="Fibronectin type-III" evidence="3">
    <location>
        <begin position="1841"/>
        <end position="1932"/>
    </location>
</feature>
<feature type="region of interest" description="Disordered" evidence="1">
    <location>
        <begin position="356"/>
        <end position="379"/>
    </location>
</feature>
<feature type="domain" description="Fibronectin type-III" evidence="3">
    <location>
        <begin position="2455"/>
        <end position="2549"/>
    </location>
</feature>
<accession>A0AA35T538</accession>
<feature type="compositionally biased region" description="Low complexity" evidence="1">
    <location>
        <begin position="918"/>
        <end position="931"/>
    </location>
</feature>
<protein>
    <submittedName>
        <fullName evidence="4">Phosphatidylinositol phosphatase PTPRQ</fullName>
    </submittedName>
</protein>
<dbReference type="InterPro" id="IPR036116">
    <property type="entry name" value="FN3_sf"/>
</dbReference>
<feature type="compositionally biased region" description="Polar residues" evidence="1">
    <location>
        <begin position="356"/>
        <end position="369"/>
    </location>
</feature>
<feature type="domain" description="Fibronectin type-III" evidence="3">
    <location>
        <begin position="1"/>
        <end position="42"/>
    </location>
</feature>
<dbReference type="SUPFAM" id="SSF49265">
    <property type="entry name" value="Fibronectin type III"/>
    <property type="match status" value="16"/>
</dbReference>
<feature type="domain" description="Fibronectin type-III" evidence="3">
    <location>
        <begin position="1552"/>
        <end position="1643"/>
    </location>
</feature>
<feature type="domain" description="Fibronectin type-III" evidence="3">
    <location>
        <begin position="1648"/>
        <end position="1740"/>
    </location>
</feature>
<comment type="caution">
    <text evidence="4">The sequence shown here is derived from an EMBL/GenBank/DDBJ whole genome shotgun (WGS) entry which is preliminary data.</text>
</comment>
<feature type="region of interest" description="Disordered" evidence="1">
    <location>
        <begin position="556"/>
        <end position="579"/>
    </location>
</feature>
<evidence type="ECO:0000259" key="3">
    <source>
        <dbReference type="PROSITE" id="PS50853"/>
    </source>
</evidence>
<feature type="domain" description="Fibronectin type-III" evidence="3">
    <location>
        <begin position="1745"/>
        <end position="1836"/>
    </location>
</feature>
<keyword evidence="2" id="KW-0812">Transmembrane</keyword>
<name>A0AA35T538_GEOBA</name>
<dbReference type="InterPro" id="IPR013783">
    <property type="entry name" value="Ig-like_fold"/>
</dbReference>
<keyword evidence="2" id="KW-0472">Membrane</keyword>
<feature type="domain" description="Fibronectin type-III" evidence="3">
    <location>
        <begin position="2550"/>
        <end position="2668"/>
    </location>
</feature>
<reference evidence="4" key="1">
    <citation type="submission" date="2023-03" db="EMBL/GenBank/DDBJ databases">
        <authorList>
            <person name="Steffen K."/>
            <person name="Cardenas P."/>
        </authorList>
    </citation>
    <scope>NUCLEOTIDE SEQUENCE</scope>
</reference>
<dbReference type="Gene3D" id="2.60.40.10">
    <property type="entry name" value="Immunoglobulins"/>
    <property type="match status" value="27"/>
</dbReference>
<evidence type="ECO:0000256" key="2">
    <source>
        <dbReference type="SAM" id="Phobius"/>
    </source>
</evidence>
<dbReference type="Pfam" id="PF00041">
    <property type="entry name" value="fn3"/>
    <property type="match status" value="24"/>
</dbReference>
<feature type="region of interest" description="Disordered" evidence="1">
    <location>
        <begin position="2718"/>
        <end position="2765"/>
    </location>
</feature>
<feature type="domain" description="Fibronectin type-III" evidence="3">
    <location>
        <begin position="1009"/>
        <end position="1101"/>
    </location>
</feature>
<feature type="region of interest" description="Disordered" evidence="1">
    <location>
        <begin position="219"/>
        <end position="292"/>
    </location>
</feature>
<evidence type="ECO:0000313" key="5">
    <source>
        <dbReference type="Proteomes" id="UP001174909"/>
    </source>
</evidence>
<dbReference type="InterPro" id="IPR050713">
    <property type="entry name" value="RTP_Phos/Ushers"/>
</dbReference>
<dbReference type="PROSITE" id="PS50853">
    <property type="entry name" value="FN3"/>
    <property type="match status" value="26"/>
</dbReference>
<evidence type="ECO:0000313" key="4">
    <source>
        <dbReference type="EMBL" id="CAI8041623.1"/>
    </source>
</evidence>
<feature type="compositionally biased region" description="Polar residues" evidence="1">
    <location>
        <begin position="899"/>
        <end position="917"/>
    </location>
</feature>
<feature type="domain" description="Fibronectin type-III" evidence="3">
    <location>
        <begin position="377"/>
        <end position="469"/>
    </location>
</feature>
<feature type="domain" description="Fibronectin type-III" evidence="3">
    <location>
        <begin position="278"/>
        <end position="372"/>
    </location>
</feature>
<feature type="domain" description="Fibronectin type-III" evidence="3">
    <location>
        <begin position="143"/>
        <end position="235"/>
    </location>
</feature>
<dbReference type="Proteomes" id="UP001174909">
    <property type="component" value="Unassembled WGS sequence"/>
</dbReference>
<sequence>METSVLVTGLEEHNKYSCKVAAVSNSQVGQFSSLVNFTTLEAAPSAAPESPTGSALSSDTIRLEWDPPAKVDINGDIEYYVVEVEEVYTGRMWTFHAVDVHINIASLHAYYVYRCRISAFTIALGPFTSYYNVYSGEKAPTAAPENLSVVDESPSSVNLTWDSPPYEMQNGRIRHYNVEIKEVETGKVLEFTSNSTNITIGNLVPFYNYTCTVSAETVSEGPSSDEITFEGAPDGPPENISGRNSDGVNVTTDEDAAETSAGRGPFSSAISFTTDEHVPSEPSSTASRRDGEPNELLVTWTAPDSPNGVILNYTVYCNDSESVVTTSVSGTQFSAVVMNLTPFTYYDCYVTANTSVGEGDQSGTKTNQTDESEPGDAPTNFISTVINATAIRLTWDEPLLPYGVIVSYTITYNTSNGNISIVQNSTETRELVVVDLEEHARYMFVIAASTRVGSGPSASVVTGTDISEPHSPPSSITFEIDSSTEVTLLWQPPPFEDRNGPITYYSLILTELVFGQEKLYINVTALSYTFTGLEEYNNYSFIIAAVTEKGLGPYSSKQHFTTDEDNPSSPPSNVSGDVSREDINIGSLHPFYRYECTIAASTSVGAGPRSTAIRVQMEEAAPSGSPLSLTSQKTSTSLTLSWDPPANESQNGVIRQYIIKILEDDTSATTEYNSSVSIITITDLHPYYTYKCSVAAETVDIGPYTAVLTVQLDEDSPAAAPRDFSGVALSSKSISLSWNPPTLEDRNGIIRSYTINSTELETNNTFSYTSVGTTLRINSLHPYYRYQFTITAVTISSGPSSAVITVRTLEDAPGSPAQSSTVERTTSTTISLSWEPPVDDQRNGIITLYIIRVVSVDAGTTAYYNSSVLSATVTPLKPYTTYECSIAAETSAGRGPFSSPITVQTDEAAPSSSPQNLTGSSTSSDTIIISWSPPPASDNNGVIREYRINITEVETGRIFFLTSTTTSITVRSLHPYYTYRCTISAYTVGVGPYTTIFSIRTPEDVPSGYPQSFSASATSSRSAILTWDPPNPEDRNGIVIEYTINVSAVETGEVFQLTSATTSLTVTLLRPFTTYRCLIAASTSVGIGPFSTVFTLVTPEDVPTSAPIYQSGVALSSSSIYLSWDPPPQLERHGIIREYKINLTEQETGVLTTYRTSSESIEVSLLHPFYTYTWIVTAVTIGDGPFTATKNVTTLEDVPSGPPLNIFCCGSVLKEFYSHLGSSSFIREEWDNYWIQHHSNTFVGGGPFSLELTVRTAQDVPGAPPSNTTGLTLNSTHVYLTWDPPPPDQINGIIQGYRINITELNTGAMSQFIVDDTEAVIGPLHPHYNYNFSIVAFTLVGHGPTTYVVLRTTEAAPSSAPESFQASAADPTSISLSWSAPPLDNHNGIIRHYEVTLVALETGEIHIRTSVALTLTITSLRPYTTYNCTVAAETVAIGPSTTGVLVRTLQTAPSAPPENVQVSAENSRALTLSWQPPGIRSRNGIVQRYYVNITELNTQSGVVVEATGESVVVDDLHPYYQYSCIVAAETVELGPFSAPVTIQLPEDAPSSSPTALSVSSVTSTSLYLSWTDPLPVYQNGLIRQYLINITELDTGNVYSYSAITTQYNIGFLHPYYYYTCTVAAVTVAAGPFSDAVTVQTGIDVSAGPPQGAATLALSSSSLLLIWSEPLPEEQNGPIVGYIVRITRVGSSDATEFNTSSTRLQVDSLVPYTFYEWQVAAQTSSGSGPFSSPVTEQTLPDAPDDVPQEVVAVTVESRLIELSWSPPPTHTHNGEIVHYLIIYTEIQTGTNNTVVSFDTDVVLGNLHPFYDYLVTIAAYTIDFGPSSSPIIIQTLEDIPSAPPTNIEGTAPSATVLNITWEPPSPAQQNGIIRGYEITISVLQTGVSQQLTSTGPRLMLSDLHPFYTYSFLIAAVTIGPGPVGETFTIQMPQSAPASPPQNMSISVVSSHSISVTWIPPPPEDQNGIITSFIILVYNVLSGESMLYQRESHHSQLVVEFLHPYYDYDVSMAAETIEMGPFSQSQRVKTLEDIPSAPPKNLTVFAVHSRLLVFSWMPPPADTQNGVIRSYRVSVSVTETRQSFFLFLEGTELQFNSAHPFYTYTFSVAAETVIGAGPFGVDVTLTAPEDVPTGAPQSLAAIAVSSSSIRITWSPPAEEQQNGIIRMYHINVTELPTGIVQETVAYGDETIKIVNNLHPYYMYECAVAAFTVGLGTSAFTHTLTNPAVPTDVPQNVVAVAINATYANLTWDPPPPEHQNGLIELYHIAITEADTNKQLMHTSTDETTLIGQLHPYYTYKFSFAAETVEVGPFSSQVSLRMPQAAPSGIVRNVSVVVESASSVTVSWLPPEVQLWNGVVTEYTVVFENHGPLQYITGEGSGLSPLMQQAVSIPSPGQQLTNSPDPSLVSLPLKIESVLIEGLEEYHSYSFAIYLANSEGTSPLSEAAIQETPEAAPDGSPQNVVIQIQSSTSVIIKWEPPELTTQNGVIIKYNLIVTFVSNSTTQMYSVPANVLSIRVEGVQKYSTVSVQIAAETSAGVGPFSKTESALTEQAPPSAPKQALVEFLNETAVVVSWSTPDNPNGIIQEFQVIYTGYNPVLEEEETKAEIAILDGPKIINVPAKLDRNPAYSLVISDLVPGLTYEVKVRARTDAGYGGNITLSSKQPTQVTDRTQQSSEVSGSQLVAIIIGIVGCIGWIIAIVIIIYFVKRRCGKRRTYKLPDGTVLGGSPGGQSEVFQNNSPMFEFPSNSDHEGPHRHEMEEYDNDDIDG</sequence>
<proteinExistence type="predicted"/>
<organism evidence="4 5">
    <name type="scientific">Geodia barretti</name>
    <name type="common">Barrett's horny sponge</name>
    <dbReference type="NCBI Taxonomy" id="519541"/>
    <lineage>
        <taxon>Eukaryota</taxon>
        <taxon>Metazoa</taxon>
        <taxon>Porifera</taxon>
        <taxon>Demospongiae</taxon>
        <taxon>Heteroscleromorpha</taxon>
        <taxon>Tetractinellida</taxon>
        <taxon>Astrophorina</taxon>
        <taxon>Geodiidae</taxon>
        <taxon>Geodia</taxon>
    </lineage>
</organism>
<feature type="region of interest" description="Disordered" evidence="1">
    <location>
        <begin position="891"/>
        <end position="933"/>
    </location>
</feature>
<feature type="compositionally biased region" description="Polar residues" evidence="1">
    <location>
        <begin position="241"/>
        <end position="251"/>
    </location>
</feature>
<dbReference type="PANTHER" id="PTHR46957:SF1">
    <property type="entry name" value="PHOSPHATIDYLINOSITOL PHOSPHATASE PTPRQ"/>
    <property type="match status" value="1"/>
</dbReference>
<feature type="domain" description="Fibronectin type-III" evidence="3">
    <location>
        <begin position="2229"/>
        <end position="2320"/>
    </location>
</feature>
<dbReference type="EMBL" id="CASHTH010003197">
    <property type="protein sequence ID" value="CAI8041623.1"/>
    <property type="molecule type" value="Genomic_DNA"/>
</dbReference>
<feature type="domain" description="Fibronectin type-III" evidence="3">
    <location>
        <begin position="1937"/>
        <end position="2030"/>
    </location>
</feature>
<feature type="transmembrane region" description="Helical" evidence="2">
    <location>
        <begin position="2679"/>
        <end position="2703"/>
    </location>
</feature>
<dbReference type="InterPro" id="IPR003961">
    <property type="entry name" value="FN3_dom"/>
</dbReference>
<dbReference type="GO" id="GO:0016020">
    <property type="term" value="C:membrane"/>
    <property type="evidence" value="ECO:0007669"/>
    <property type="project" value="UniProtKB-SubCell"/>
</dbReference>
<feature type="domain" description="Fibronectin type-III" evidence="3">
    <location>
        <begin position="472"/>
        <end position="565"/>
    </location>
</feature>
<evidence type="ECO:0000256" key="1">
    <source>
        <dbReference type="SAM" id="MobiDB-lite"/>
    </source>
</evidence>
<feature type="compositionally biased region" description="Basic and acidic residues" evidence="1">
    <location>
        <begin position="2745"/>
        <end position="2755"/>
    </location>
</feature>
<gene>
    <name evidence="4" type="ORF">GBAR_LOCUS23122</name>
</gene>
<feature type="domain" description="Fibronectin type-III" evidence="3">
    <location>
        <begin position="2325"/>
        <end position="2450"/>
    </location>
</feature>
<feature type="domain" description="Fibronectin type-III" evidence="3">
    <location>
        <begin position="913"/>
        <end position="1004"/>
    </location>
</feature>
<feature type="domain" description="Fibronectin type-III" evidence="3">
    <location>
        <begin position="2035"/>
        <end position="2127"/>
    </location>
</feature>
<feature type="domain" description="Fibronectin type-III" evidence="3">
    <location>
        <begin position="1264"/>
        <end position="1356"/>
    </location>
</feature>
<feature type="domain" description="Fibronectin type-III" evidence="3">
    <location>
        <begin position="816"/>
        <end position="908"/>
    </location>
</feature>
<feature type="domain" description="Fibronectin type-III" evidence="3">
    <location>
        <begin position="1103"/>
        <end position="1197"/>
    </location>
</feature>
<feature type="domain" description="Fibronectin type-III" evidence="3">
    <location>
        <begin position="1456"/>
        <end position="1547"/>
    </location>
</feature>
<dbReference type="SMART" id="SM00060">
    <property type="entry name" value="FN3"/>
    <property type="match status" value="25"/>
</dbReference>
<dbReference type="PANTHER" id="PTHR46957">
    <property type="entry name" value="CYTOKINE RECEPTOR"/>
    <property type="match status" value="1"/>
</dbReference>
<feature type="domain" description="Fibronectin type-III" evidence="3">
    <location>
        <begin position="720"/>
        <end position="811"/>
    </location>
</feature>
<dbReference type="CDD" id="cd00063">
    <property type="entry name" value="FN3"/>
    <property type="match status" value="21"/>
</dbReference>
<keyword evidence="5" id="KW-1185">Reference proteome</keyword>
<keyword evidence="2" id="KW-1133">Transmembrane helix</keyword>
<feature type="compositionally biased region" description="Acidic residues" evidence="1">
    <location>
        <begin position="2756"/>
        <end position="2765"/>
    </location>
</feature>
<feature type="domain" description="Fibronectin type-III" evidence="3">
    <location>
        <begin position="2132"/>
        <end position="2227"/>
    </location>
</feature>
<feature type="domain" description="Fibronectin type-III" evidence="3">
    <location>
        <begin position="623"/>
        <end position="715"/>
    </location>
</feature>
<feature type="domain" description="Fibronectin type-III" evidence="3">
    <location>
        <begin position="47"/>
        <end position="138"/>
    </location>
</feature>